<dbReference type="EMBL" id="QAYG01000001">
    <property type="protein sequence ID" value="PTW63115.1"/>
    <property type="molecule type" value="Genomic_DNA"/>
</dbReference>
<feature type="transmembrane region" description="Helical" evidence="10">
    <location>
        <begin position="161"/>
        <end position="181"/>
    </location>
</feature>
<evidence type="ECO:0000313" key="12">
    <source>
        <dbReference type="EMBL" id="PTW63115.1"/>
    </source>
</evidence>
<keyword evidence="10" id="KW-0812">Transmembrane</keyword>
<comment type="catalytic activity">
    <reaction evidence="1">
        <text>ATP + protein L-histidine = ADP + protein N-phospho-L-histidine.</text>
        <dbReference type="EC" id="2.7.13.3"/>
    </reaction>
</comment>
<dbReference type="Pfam" id="PF02518">
    <property type="entry name" value="HATPase_c"/>
    <property type="match status" value="1"/>
</dbReference>
<dbReference type="EC" id="2.7.13.3" evidence="3"/>
<feature type="domain" description="Histidine kinase" evidence="11">
    <location>
        <begin position="216"/>
        <end position="431"/>
    </location>
</feature>
<dbReference type="PROSITE" id="PS50109">
    <property type="entry name" value="HIS_KIN"/>
    <property type="match status" value="1"/>
</dbReference>
<name>A0A2T5VH82_9HYPH</name>
<evidence type="ECO:0000313" key="13">
    <source>
        <dbReference type="Proteomes" id="UP000244081"/>
    </source>
</evidence>
<evidence type="ECO:0000256" key="3">
    <source>
        <dbReference type="ARBA" id="ARBA00012438"/>
    </source>
</evidence>
<dbReference type="InterPro" id="IPR003594">
    <property type="entry name" value="HATPase_dom"/>
</dbReference>
<dbReference type="GO" id="GO:0000155">
    <property type="term" value="F:phosphorelay sensor kinase activity"/>
    <property type="evidence" value="ECO:0007669"/>
    <property type="project" value="InterPro"/>
</dbReference>
<dbReference type="InterPro" id="IPR003661">
    <property type="entry name" value="HisK_dim/P_dom"/>
</dbReference>
<dbReference type="GO" id="GO:0005886">
    <property type="term" value="C:plasma membrane"/>
    <property type="evidence" value="ECO:0007669"/>
    <property type="project" value="UniProtKB-SubCell"/>
</dbReference>
<gene>
    <name evidence="12" type="ORF">C8N35_1011165</name>
</gene>
<proteinExistence type="predicted"/>
<feature type="transmembrane region" description="Helical" evidence="10">
    <location>
        <begin position="128"/>
        <end position="149"/>
    </location>
</feature>
<evidence type="ECO:0000256" key="9">
    <source>
        <dbReference type="ARBA" id="ARBA00022840"/>
    </source>
</evidence>
<keyword evidence="9" id="KW-0067">ATP-binding</keyword>
<comment type="caution">
    <text evidence="12">The sequence shown here is derived from an EMBL/GenBank/DDBJ whole genome shotgun (WGS) entry which is preliminary data.</text>
</comment>
<dbReference type="PANTHER" id="PTHR44936">
    <property type="entry name" value="SENSOR PROTEIN CREC"/>
    <property type="match status" value="1"/>
</dbReference>
<feature type="transmembrane region" description="Helical" evidence="10">
    <location>
        <begin position="24"/>
        <end position="43"/>
    </location>
</feature>
<organism evidence="12 13">
    <name type="scientific">Breoghania corrubedonensis</name>
    <dbReference type="NCBI Taxonomy" id="665038"/>
    <lineage>
        <taxon>Bacteria</taxon>
        <taxon>Pseudomonadati</taxon>
        <taxon>Pseudomonadota</taxon>
        <taxon>Alphaproteobacteria</taxon>
        <taxon>Hyphomicrobiales</taxon>
        <taxon>Stappiaceae</taxon>
        <taxon>Breoghania</taxon>
    </lineage>
</organism>
<dbReference type="CDD" id="cd00082">
    <property type="entry name" value="HisKA"/>
    <property type="match status" value="1"/>
</dbReference>
<sequence length="448" mass="48105">MLGAVPDRNDFGERLLKLDTLVRLRWLAVAGQTAAVLVVNYGFGFEVPLGFVFALIALSAWLNLFLKLVRAKVQRLPQRWAAVLLGYDILQLSGLLFLTGGLGNPFAVLLLVPVTVSAAALPPRDTIALGGIVICTASLLAFFQLPLPWYDGEVFTLPGTYQFGVWTALVATLAFIAFYTFQVAAEARQLSQALAATELTLEREQHLHSLDGLAAAAAHELGTPLATIVLTAKELETDLPEGSPQREDVSLIRTQGDRCREILRKLTSLSSDQSFLSLRLSHLVEEVAEPHREFGVTVTIIKESTAGEPTVRRNAAILYGLGNLLENAVDFATSAVSVRLNWNDASVSVTIADDGPGFADDVIDRIGEPYVTTRARTGARPTEVAAQANAGGLGLGFFIAKTLLERTGARLSLRNSLEGGAVVQIVWPRIALESAEDSAAAMEEAGYA</sequence>
<dbReference type="GO" id="GO:0005524">
    <property type="term" value="F:ATP binding"/>
    <property type="evidence" value="ECO:0007669"/>
    <property type="project" value="UniProtKB-KW"/>
</dbReference>
<dbReference type="SUPFAM" id="SSF55874">
    <property type="entry name" value="ATPase domain of HSP90 chaperone/DNA topoisomerase II/histidine kinase"/>
    <property type="match status" value="1"/>
</dbReference>
<dbReference type="InterPro" id="IPR005467">
    <property type="entry name" value="His_kinase_dom"/>
</dbReference>
<keyword evidence="10" id="KW-0472">Membrane</keyword>
<reference evidence="12 13" key="1">
    <citation type="submission" date="2018-04" db="EMBL/GenBank/DDBJ databases">
        <title>Genomic Encyclopedia of Archaeal and Bacterial Type Strains, Phase II (KMG-II): from individual species to whole genera.</title>
        <authorList>
            <person name="Goeker M."/>
        </authorList>
    </citation>
    <scope>NUCLEOTIDE SEQUENCE [LARGE SCALE GENOMIC DNA]</scope>
    <source>
        <strain evidence="12 13">DSM 23382</strain>
    </source>
</reference>
<keyword evidence="4" id="KW-1003">Cell membrane</keyword>
<accession>A0A2T5VH82</accession>
<dbReference type="SMART" id="SM00387">
    <property type="entry name" value="HATPase_c"/>
    <property type="match status" value="1"/>
</dbReference>
<dbReference type="PRINTS" id="PR00344">
    <property type="entry name" value="BCTRLSENSOR"/>
</dbReference>
<evidence type="ECO:0000256" key="5">
    <source>
        <dbReference type="ARBA" id="ARBA00022553"/>
    </source>
</evidence>
<keyword evidence="5" id="KW-0597">Phosphoprotein</keyword>
<keyword evidence="8 12" id="KW-0418">Kinase</keyword>
<keyword evidence="6" id="KW-0808">Transferase</keyword>
<evidence type="ECO:0000256" key="10">
    <source>
        <dbReference type="SAM" id="Phobius"/>
    </source>
</evidence>
<keyword evidence="13" id="KW-1185">Reference proteome</keyword>
<keyword evidence="7" id="KW-0547">Nucleotide-binding</keyword>
<protein>
    <recommendedName>
        <fullName evidence="3">histidine kinase</fullName>
        <ecNumber evidence="3">2.7.13.3</ecNumber>
    </recommendedName>
</protein>
<comment type="subcellular location">
    <subcellularLocation>
        <location evidence="2">Cell membrane</location>
        <topology evidence="2">Multi-pass membrane protein</topology>
    </subcellularLocation>
</comment>
<dbReference type="NCBIfam" id="NF033792">
    <property type="entry name" value="ActS_PrrB_HisK"/>
    <property type="match status" value="1"/>
</dbReference>
<dbReference type="InterPro" id="IPR036890">
    <property type="entry name" value="HATPase_C_sf"/>
</dbReference>
<dbReference type="InterPro" id="IPR004358">
    <property type="entry name" value="Sig_transdc_His_kin-like_C"/>
</dbReference>
<dbReference type="PANTHER" id="PTHR44936:SF10">
    <property type="entry name" value="SENSOR PROTEIN RSTB"/>
    <property type="match status" value="1"/>
</dbReference>
<dbReference type="InterPro" id="IPR047770">
    <property type="entry name" value="RegB"/>
</dbReference>
<dbReference type="AlphaFoldDB" id="A0A2T5VH82"/>
<evidence type="ECO:0000256" key="8">
    <source>
        <dbReference type="ARBA" id="ARBA00022777"/>
    </source>
</evidence>
<dbReference type="OrthoDB" id="9785252at2"/>
<dbReference type="Proteomes" id="UP000244081">
    <property type="component" value="Unassembled WGS sequence"/>
</dbReference>
<evidence type="ECO:0000256" key="4">
    <source>
        <dbReference type="ARBA" id="ARBA00022475"/>
    </source>
</evidence>
<dbReference type="Pfam" id="PF00512">
    <property type="entry name" value="HisKA"/>
    <property type="match status" value="1"/>
</dbReference>
<keyword evidence="10" id="KW-1133">Transmembrane helix</keyword>
<dbReference type="SUPFAM" id="SSF47384">
    <property type="entry name" value="Homodimeric domain of signal transducing histidine kinase"/>
    <property type="match status" value="1"/>
</dbReference>
<dbReference type="Gene3D" id="1.10.287.130">
    <property type="match status" value="1"/>
</dbReference>
<dbReference type="SMART" id="SM00388">
    <property type="entry name" value="HisKA"/>
    <property type="match status" value="1"/>
</dbReference>
<dbReference type="RefSeq" id="WP_107988591.1">
    <property type="nucleotide sequence ID" value="NZ_QAYG01000001.1"/>
</dbReference>
<evidence type="ECO:0000259" key="11">
    <source>
        <dbReference type="PROSITE" id="PS50109"/>
    </source>
</evidence>
<dbReference type="Gene3D" id="3.30.565.10">
    <property type="entry name" value="Histidine kinase-like ATPase, C-terminal domain"/>
    <property type="match status" value="1"/>
</dbReference>
<dbReference type="InterPro" id="IPR036097">
    <property type="entry name" value="HisK_dim/P_sf"/>
</dbReference>
<evidence type="ECO:0000256" key="1">
    <source>
        <dbReference type="ARBA" id="ARBA00000085"/>
    </source>
</evidence>
<evidence type="ECO:0000256" key="7">
    <source>
        <dbReference type="ARBA" id="ARBA00022741"/>
    </source>
</evidence>
<evidence type="ECO:0000256" key="2">
    <source>
        <dbReference type="ARBA" id="ARBA00004651"/>
    </source>
</evidence>
<feature type="transmembrane region" description="Helical" evidence="10">
    <location>
        <begin position="49"/>
        <end position="68"/>
    </location>
</feature>
<evidence type="ECO:0000256" key="6">
    <source>
        <dbReference type="ARBA" id="ARBA00022679"/>
    </source>
</evidence>
<dbReference type="InterPro" id="IPR050980">
    <property type="entry name" value="2C_sensor_his_kinase"/>
</dbReference>